<proteinExistence type="predicted"/>
<evidence type="ECO:0000313" key="2">
    <source>
        <dbReference type="EMBL" id="CUG09053.1"/>
    </source>
</evidence>
<feature type="compositionally biased region" description="Basic and acidic residues" evidence="1">
    <location>
        <begin position="296"/>
        <end position="309"/>
    </location>
</feature>
<dbReference type="VEuPathDB" id="TriTrypDB:BSAL_74205"/>
<keyword evidence="3" id="KW-1185">Reference proteome</keyword>
<dbReference type="EMBL" id="CYKH01000643">
    <property type="protein sequence ID" value="CUG09053.1"/>
    <property type="molecule type" value="Genomic_DNA"/>
</dbReference>
<evidence type="ECO:0000313" key="3">
    <source>
        <dbReference type="Proteomes" id="UP000051952"/>
    </source>
</evidence>
<sequence length="410" mass="44516">MVGVSSRRTATTTSPQVQVANSSDIESIALWLNERPRHHKSQGQTRETLQPPSSASSSSLFGMLRSLLSTALLDGSHPEDDIIVLAEDVQASIVLSLSSEMYGQLPPPAHNKQKQLSKLRTASASGSLGTSTSNPAAQSSSSISGHCSSSSSLSPALLRAVQVATGMFRVPTDALWRQQTEIECVLCAERFIVDYHISLSSHCAPENISRAKKATTTTKKAKSSTHVAASSSNSNSSSSVVDLRKTWCDDIVAHAVNVHLHRGKQHSDYFSTTTSSIPENQKCAALQQQQQRKPFGKRDRDGHEPRPAVDWKNRVAPYSIETAMSSKHIAETYSIPLRTLQSSVIMAATTSDAAVDGSGDDDQHQKQNKSSHHRHESLRHISVLTDLVFREALLCPCSSAAWLREEDDDA</sequence>
<organism evidence="2 3">
    <name type="scientific">Bodo saltans</name>
    <name type="common">Flagellated protozoan</name>
    <dbReference type="NCBI Taxonomy" id="75058"/>
    <lineage>
        <taxon>Eukaryota</taxon>
        <taxon>Discoba</taxon>
        <taxon>Euglenozoa</taxon>
        <taxon>Kinetoplastea</taxon>
        <taxon>Metakinetoplastina</taxon>
        <taxon>Eubodonida</taxon>
        <taxon>Bodonidae</taxon>
        <taxon>Bodo</taxon>
    </lineage>
</organism>
<dbReference type="AlphaFoldDB" id="A0A0S4IY25"/>
<feature type="region of interest" description="Disordered" evidence="1">
    <location>
        <begin position="105"/>
        <end position="145"/>
    </location>
</feature>
<feature type="region of interest" description="Disordered" evidence="1">
    <location>
        <begin position="214"/>
        <end position="238"/>
    </location>
</feature>
<name>A0A0S4IY25_BODSA</name>
<feature type="region of interest" description="Disordered" evidence="1">
    <location>
        <begin position="282"/>
        <end position="309"/>
    </location>
</feature>
<protein>
    <submittedName>
        <fullName evidence="2">Uncharacterized protein</fullName>
    </submittedName>
</protein>
<feature type="compositionally biased region" description="Polar residues" evidence="1">
    <location>
        <begin position="42"/>
        <end position="52"/>
    </location>
</feature>
<dbReference type="Proteomes" id="UP000051952">
    <property type="component" value="Unassembled WGS sequence"/>
</dbReference>
<reference evidence="3" key="1">
    <citation type="submission" date="2015-09" db="EMBL/GenBank/DDBJ databases">
        <authorList>
            <consortium name="Pathogen Informatics"/>
        </authorList>
    </citation>
    <scope>NUCLEOTIDE SEQUENCE [LARGE SCALE GENOMIC DNA]</scope>
    <source>
        <strain evidence="3">Lake Konstanz</strain>
    </source>
</reference>
<evidence type="ECO:0000256" key="1">
    <source>
        <dbReference type="SAM" id="MobiDB-lite"/>
    </source>
</evidence>
<feature type="region of interest" description="Disordered" evidence="1">
    <location>
        <begin position="37"/>
        <end position="57"/>
    </location>
</feature>
<feature type="compositionally biased region" description="Basic residues" evidence="1">
    <location>
        <begin position="366"/>
        <end position="377"/>
    </location>
</feature>
<accession>A0A0S4IY25</accession>
<feature type="region of interest" description="Disordered" evidence="1">
    <location>
        <begin position="353"/>
        <end position="377"/>
    </location>
</feature>
<feature type="compositionally biased region" description="Low complexity" evidence="1">
    <location>
        <begin position="121"/>
        <end position="145"/>
    </location>
</feature>
<gene>
    <name evidence="2" type="ORF">BSAL_74205</name>
</gene>